<protein>
    <submittedName>
        <fullName evidence="1">Uncharacterized protein</fullName>
    </submittedName>
</protein>
<sequence length="144" mass="16752">MPTLSFSSRLARSRKVESTTYEIEKLKGAKNWRRLEYEMQAIFEMDDTWEVVNGEEILPDTPPRPINQAAYTNADGTTVPTVAVTQSQLDDYQKRLTQWEIDTKAWKKKNRKSIARLVLYTEEGPRGHIKGIDTIHAQWEKLKK</sequence>
<reference evidence="1 2" key="1">
    <citation type="submission" date="2024-09" db="EMBL/GenBank/DDBJ databases">
        <title>Rethinking Asexuality: The Enigmatic Case of Functional Sexual Genes in Lepraria (Stereocaulaceae).</title>
        <authorList>
            <person name="Doellman M."/>
            <person name="Sun Y."/>
            <person name="Barcenas-Pena A."/>
            <person name="Lumbsch H.T."/>
            <person name="Grewe F."/>
        </authorList>
    </citation>
    <scope>NUCLEOTIDE SEQUENCE [LARGE SCALE GENOMIC DNA]</scope>
    <source>
        <strain evidence="1 2">Mercado 3170</strain>
    </source>
</reference>
<gene>
    <name evidence="1" type="ORF">N7G274_007579</name>
</gene>
<comment type="caution">
    <text evidence="1">The sequence shown here is derived from an EMBL/GenBank/DDBJ whole genome shotgun (WGS) entry which is preliminary data.</text>
</comment>
<evidence type="ECO:0000313" key="1">
    <source>
        <dbReference type="EMBL" id="KAL2039720.1"/>
    </source>
</evidence>
<dbReference type="Proteomes" id="UP001590950">
    <property type="component" value="Unassembled WGS sequence"/>
</dbReference>
<accession>A0ABR4A3S5</accession>
<keyword evidence="2" id="KW-1185">Reference proteome</keyword>
<evidence type="ECO:0000313" key="2">
    <source>
        <dbReference type="Proteomes" id="UP001590950"/>
    </source>
</evidence>
<name>A0ABR4A3S5_9LECA</name>
<organism evidence="1 2">
    <name type="scientific">Stereocaulon virgatum</name>
    <dbReference type="NCBI Taxonomy" id="373712"/>
    <lineage>
        <taxon>Eukaryota</taxon>
        <taxon>Fungi</taxon>
        <taxon>Dikarya</taxon>
        <taxon>Ascomycota</taxon>
        <taxon>Pezizomycotina</taxon>
        <taxon>Lecanoromycetes</taxon>
        <taxon>OSLEUM clade</taxon>
        <taxon>Lecanoromycetidae</taxon>
        <taxon>Lecanorales</taxon>
        <taxon>Lecanorineae</taxon>
        <taxon>Stereocaulaceae</taxon>
        <taxon>Stereocaulon</taxon>
    </lineage>
</organism>
<dbReference type="EMBL" id="JBEFKJ010000024">
    <property type="protein sequence ID" value="KAL2039720.1"/>
    <property type="molecule type" value="Genomic_DNA"/>
</dbReference>
<proteinExistence type="predicted"/>